<reference evidence="9 10" key="1">
    <citation type="submission" date="2016-12" db="EMBL/GenBank/DDBJ databases">
        <title>Study of bacterial adaptation to deep sea.</title>
        <authorList>
            <person name="Song J."/>
            <person name="Yoshizawa S."/>
            <person name="Kogure K."/>
        </authorList>
    </citation>
    <scope>NUCLEOTIDE SEQUENCE [LARGE SCALE GENOMIC DNA]</scope>
    <source>
        <strain evidence="9 10">SAORIC-165</strain>
    </source>
</reference>
<evidence type="ECO:0000256" key="4">
    <source>
        <dbReference type="ARBA" id="ARBA00022847"/>
    </source>
</evidence>
<evidence type="ECO:0000256" key="6">
    <source>
        <dbReference type="ARBA" id="ARBA00023136"/>
    </source>
</evidence>
<keyword evidence="10" id="KW-1185">Reference proteome</keyword>
<dbReference type="GO" id="GO:0005313">
    <property type="term" value="F:L-glutamate transmembrane transporter activity"/>
    <property type="evidence" value="ECO:0007669"/>
    <property type="project" value="TreeGrafter"/>
</dbReference>
<sequence length="461" mass="48656">MKKIAAHWQILIALGLSVVLGVIFRNFSVAYGSESSFASFAVKTIGVSSFIGDLFMSALKMIIVPLIVSSIIAGIGALGGVKGFGRLGLKTVGFYALTSLAAILVGLAVVNLFEPGLVDGQPNEAIHAAFDRSVSEASDKDLAKVGAANERQATDYLDFFKKLFPPNIISAASDNGQMLGLIVFSILFGVAMTRLPQGQMKTLQGTIQGINDVMILITRWIMMLAPVGVFALMFPVVFNSGTQIFIEMGSYFGTVLTALAIHMFITLPLILKFVGGLNPISHFKAMQTALLTAFSTASSSATLPVTMRCVQENAGVSKRTSSFTLPLGATVNMDGTALYECVAVIFVAQVMGVDLAFGAQFVIVAAALLTSIGVAGVPSASLVAILLILKNSNIEGAETAVVALLSVDRLLDMSRTAVNVFGDSCAAVVVGASEGEKVLQGDLHHFEDDIEDEEERLLKED</sequence>
<dbReference type="Proteomes" id="UP000239907">
    <property type="component" value="Unassembled WGS sequence"/>
</dbReference>
<dbReference type="OrthoDB" id="9768885at2"/>
<dbReference type="InterPro" id="IPR001991">
    <property type="entry name" value="Na-dicarboxylate_symporter"/>
</dbReference>
<feature type="transmembrane region" description="Helical" evidence="8">
    <location>
        <begin position="93"/>
        <end position="113"/>
    </location>
</feature>
<gene>
    <name evidence="9" type="ORF">BSZ32_10995</name>
</gene>
<evidence type="ECO:0000256" key="1">
    <source>
        <dbReference type="ARBA" id="ARBA00004141"/>
    </source>
</evidence>
<dbReference type="SUPFAM" id="SSF118215">
    <property type="entry name" value="Proton glutamate symport protein"/>
    <property type="match status" value="1"/>
</dbReference>
<dbReference type="Pfam" id="PF00375">
    <property type="entry name" value="SDF"/>
    <property type="match status" value="1"/>
</dbReference>
<evidence type="ECO:0000313" key="9">
    <source>
        <dbReference type="EMBL" id="PQJ28962.1"/>
    </source>
</evidence>
<keyword evidence="6 8" id="KW-0472">Membrane</keyword>
<organism evidence="9 10">
    <name type="scientific">Rubritalea profundi</name>
    <dbReference type="NCBI Taxonomy" id="1658618"/>
    <lineage>
        <taxon>Bacteria</taxon>
        <taxon>Pseudomonadati</taxon>
        <taxon>Verrucomicrobiota</taxon>
        <taxon>Verrucomicrobiia</taxon>
        <taxon>Verrucomicrobiales</taxon>
        <taxon>Rubritaleaceae</taxon>
        <taxon>Rubritalea</taxon>
    </lineage>
</organism>
<feature type="transmembrane region" description="Helical" evidence="8">
    <location>
        <begin position="250"/>
        <end position="274"/>
    </location>
</feature>
<feature type="transmembrane region" description="Helical" evidence="8">
    <location>
        <begin position="363"/>
        <end position="389"/>
    </location>
</feature>
<keyword evidence="3 8" id="KW-0812">Transmembrane</keyword>
<evidence type="ECO:0000256" key="5">
    <source>
        <dbReference type="ARBA" id="ARBA00022989"/>
    </source>
</evidence>
<proteinExistence type="predicted"/>
<feature type="transmembrane region" description="Helical" evidence="8">
    <location>
        <begin position="337"/>
        <end position="357"/>
    </location>
</feature>
<dbReference type="PANTHER" id="PTHR11958:SF63">
    <property type="entry name" value="AMINO ACID TRANSPORTER"/>
    <property type="match status" value="1"/>
</dbReference>
<accession>A0A2S7U3R9</accession>
<dbReference type="GO" id="GO:0015175">
    <property type="term" value="F:neutral L-amino acid transmembrane transporter activity"/>
    <property type="evidence" value="ECO:0007669"/>
    <property type="project" value="TreeGrafter"/>
</dbReference>
<feature type="transmembrane region" description="Helical" evidence="8">
    <location>
        <begin position="62"/>
        <end position="81"/>
    </location>
</feature>
<dbReference type="PRINTS" id="PR00173">
    <property type="entry name" value="EDTRNSPORT"/>
</dbReference>
<dbReference type="InterPro" id="IPR018107">
    <property type="entry name" value="Na-dicarboxylate_symporter_CS"/>
</dbReference>
<dbReference type="PROSITE" id="PS00714">
    <property type="entry name" value="NA_DICARBOXYL_SYMP_2"/>
    <property type="match status" value="1"/>
</dbReference>
<name>A0A2S7U3R9_9BACT</name>
<dbReference type="RefSeq" id="WP_105043453.1">
    <property type="nucleotide sequence ID" value="NZ_MQWA01000001.1"/>
</dbReference>
<dbReference type="AlphaFoldDB" id="A0A2S7U3R9"/>
<protein>
    <submittedName>
        <fullName evidence="9">Dicarboxylate/amino acid:cation symporter</fullName>
    </submittedName>
</protein>
<keyword evidence="5 8" id="KW-1133">Transmembrane helix</keyword>
<dbReference type="InterPro" id="IPR036458">
    <property type="entry name" value="Na:dicarbo_symporter_sf"/>
</dbReference>
<keyword evidence="7" id="KW-0325">Glycoprotein</keyword>
<dbReference type="Gene3D" id="1.10.3860.10">
    <property type="entry name" value="Sodium:dicarboxylate symporter"/>
    <property type="match status" value="1"/>
</dbReference>
<feature type="transmembrane region" description="Helical" evidence="8">
    <location>
        <begin position="216"/>
        <end position="238"/>
    </location>
</feature>
<dbReference type="PANTHER" id="PTHR11958">
    <property type="entry name" value="SODIUM/DICARBOXYLATE SYMPORTER-RELATED"/>
    <property type="match status" value="1"/>
</dbReference>
<evidence type="ECO:0000256" key="8">
    <source>
        <dbReference type="SAM" id="Phobius"/>
    </source>
</evidence>
<feature type="transmembrane region" description="Helical" evidence="8">
    <location>
        <begin position="6"/>
        <end position="24"/>
    </location>
</feature>
<keyword evidence="2" id="KW-0813">Transport</keyword>
<evidence type="ECO:0000256" key="7">
    <source>
        <dbReference type="ARBA" id="ARBA00023180"/>
    </source>
</evidence>
<comment type="subcellular location">
    <subcellularLocation>
        <location evidence="1">Membrane</location>
        <topology evidence="1">Multi-pass membrane protein</topology>
    </subcellularLocation>
</comment>
<evidence type="ECO:0000256" key="3">
    <source>
        <dbReference type="ARBA" id="ARBA00022692"/>
    </source>
</evidence>
<dbReference type="InterPro" id="IPR050746">
    <property type="entry name" value="DAACS"/>
</dbReference>
<evidence type="ECO:0000313" key="10">
    <source>
        <dbReference type="Proteomes" id="UP000239907"/>
    </source>
</evidence>
<feature type="transmembrane region" description="Helical" evidence="8">
    <location>
        <begin position="176"/>
        <end position="195"/>
    </location>
</feature>
<dbReference type="GO" id="GO:0015501">
    <property type="term" value="F:glutamate:sodium symporter activity"/>
    <property type="evidence" value="ECO:0007669"/>
    <property type="project" value="TreeGrafter"/>
</dbReference>
<dbReference type="EMBL" id="MQWA01000001">
    <property type="protein sequence ID" value="PQJ28962.1"/>
    <property type="molecule type" value="Genomic_DNA"/>
</dbReference>
<keyword evidence="4" id="KW-0769">Symport</keyword>
<dbReference type="GO" id="GO:0005886">
    <property type="term" value="C:plasma membrane"/>
    <property type="evidence" value="ECO:0007669"/>
    <property type="project" value="TreeGrafter"/>
</dbReference>
<evidence type="ECO:0000256" key="2">
    <source>
        <dbReference type="ARBA" id="ARBA00022448"/>
    </source>
</evidence>
<comment type="caution">
    <text evidence="9">The sequence shown here is derived from an EMBL/GenBank/DDBJ whole genome shotgun (WGS) entry which is preliminary data.</text>
</comment>